<feature type="region of interest" description="Disordered" evidence="1">
    <location>
        <begin position="1"/>
        <end position="28"/>
    </location>
</feature>
<dbReference type="Proteomes" id="UP000313359">
    <property type="component" value="Unassembled WGS sequence"/>
</dbReference>
<evidence type="ECO:0000313" key="3">
    <source>
        <dbReference type="EMBL" id="RPD54996.1"/>
    </source>
</evidence>
<dbReference type="SUPFAM" id="SSF56112">
    <property type="entry name" value="Protein kinase-like (PK-like)"/>
    <property type="match status" value="1"/>
</dbReference>
<feature type="region of interest" description="Disordered" evidence="1">
    <location>
        <begin position="365"/>
        <end position="510"/>
    </location>
</feature>
<gene>
    <name evidence="3" type="ORF">L227DRAFT_657177</name>
</gene>
<accession>A0A5C2RWT2</accession>
<dbReference type="InterPro" id="IPR040976">
    <property type="entry name" value="Pkinase_fungal"/>
</dbReference>
<dbReference type="AlphaFoldDB" id="A0A5C2RWT2"/>
<keyword evidence="4" id="KW-1185">Reference proteome</keyword>
<protein>
    <recommendedName>
        <fullName evidence="2">Fungal-type protein kinase domain-containing protein</fullName>
    </recommendedName>
</protein>
<evidence type="ECO:0000256" key="1">
    <source>
        <dbReference type="SAM" id="MobiDB-lite"/>
    </source>
</evidence>
<dbReference type="Pfam" id="PF17667">
    <property type="entry name" value="Pkinase_fungal"/>
    <property type="match status" value="1"/>
</dbReference>
<dbReference type="Gene3D" id="1.10.510.10">
    <property type="entry name" value="Transferase(Phosphotransferase) domain 1"/>
    <property type="match status" value="1"/>
</dbReference>
<dbReference type="EMBL" id="ML122299">
    <property type="protein sequence ID" value="RPD54996.1"/>
    <property type="molecule type" value="Genomic_DNA"/>
</dbReference>
<sequence length="510" mass="55643">MPFPFTASSEKRHVSSPERLTHALQGDDATKWNKLPKFVCGRDHWQGQEEVRQRQEQSSRLNVSTTEGQRDLHLPSTPGPAVDAPPPGSAADHALPFKVPHPQHQTFSSTIAKELQETCRERSQMRIVVKDVGRPLDQFTSMHELVRAVLAAIEGHRTALESAGTILHRDVNLGNILVSSDPTPSSSGASVSDASRKERTGNYQFMAMEILEEGPGQVIPGVHHDLESIYWVLLWIVLRHTRHSLGQAYYKTIFKFGSRTEGANCKNAWFFSNSVARKQLVVEGNAPLSTLLRDFKALIYRASWVIEQYEGNRVLLESASILAIFRKAIEDPEQWPKDDIVPCTLVPEKVAAETAVVSAPGVTAFGADSEDDDEDDVDVDFDNSLPEEEVDDNGVDLADGMDEDGASDYAHPVANAPPPDNIALPHDNTPPADGVVPATPGPWEQQQISTRPQLKRSAAAAALPVTTLAHVPGPSGSDGYSKRRRTDSEQPSSLSSRGGGGSGSSLRWRG</sequence>
<organism evidence="3 4">
    <name type="scientific">Lentinus tigrinus ALCF2SS1-6</name>
    <dbReference type="NCBI Taxonomy" id="1328759"/>
    <lineage>
        <taxon>Eukaryota</taxon>
        <taxon>Fungi</taxon>
        <taxon>Dikarya</taxon>
        <taxon>Basidiomycota</taxon>
        <taxon>Agaricomycotina</taxon>
        <taxon>Agaricomycetes</taxon>
        <taxon>Polyporales</taxon>
        <taxon>Polyporaceae</taxon>
        <taxon>Lentinus</taxon>
    </lineage>
</organism>
<proteinExistence type="predicted"/>
<feature type="compositionally biased region" description="Basic and acidic residues" evidence="1">
    <location>
        <begin position="9"/>
        <end position="21"/>
    </location>
</feature>
<feature type="domain" description="Fungal-type protein kinase" evidence="2">
    <location>
        <begin position="76"/>
        <end position="237"/>
    </location>
</feature>
<dbReference type="STRING" id="1328759.A0A5C2RWT2"/>
<dbReference type="OrthoDB" id="3270165at2759"/>
<name>A0A5C2RWT2_9APHY</name>
<dbReference type="PANTHER" id="PTHR38248:SF2">
    <property type="entry name" value="FUNK1 11"/>
    <property type="match status" value="1"/>
</dbReference>
<feature type="region of interest" description="Disordered" evidence="1">
    <location>
        <begin position="45"/>
        <end position="91"/>
    </location>
</feature>
<feature type="compositionally biased region" description="Basic and acidic residues" evidence="1">
    <location>
        <begin position="45"/>
        <end position="57"/>
    </location>
</feature>
<dbReference type="InterPro" id="IPR011009">
    <property type="entry name" value="Kinase-like_dom_sf"/>
</dbReference>
<evidence type="ECO:0000313" key="4">
    <source>
        <dbReference type="Proteomes" id="UP000313359"/>
    </source>
</evidence>
<evidence type="ECO:0000259" key="2">
    <source>
        <dbReference type="Pfam" id="PF17667"/>
    </source>
</evidence>
<feature type="compositionally biased region" description="Acidic residues" evidence="1">
    <location>
        <begin position="368"/>
        <end position="406"/>
    </location>
</feature>
<reference evidence="3" key="1">
    <citation type="journal article" date="2018" name="Genome Biol. Evol.">
        <title>Genomics and development of Lentinus tigrinus, a white-rot wood-decaying mushroom with dimorphic fruiting bodies.</title>
        <authorList>
            <person name="Wu B."/>
            <person name="Xu Z."/>
            <person name="Knudson A."/>
            <person name="Carlson A."/>
            <person name="Chen N."/>
            <person name="Kovaka S."/>
            <person name="LaButti K."/>
            <person name="Lipzen A."/>
            <person name="Pennachio C."/>
            <person name="Riley R."/>
            <person name="Schakwitz W."/>
            <person name="Umezawa K."/>
            <person name="Ohm R.A."/>
            <person name="Grigoriev I.V."/>
            <person name="Nagy L.G."/>
            <person name="Gibbons J."/>
            <person name="Hibbett D."/>
        </authorList>
    </citation>
    <scope>NUCLEOTIDE SEQUENCE [LARGE SCALE GENOMIC DNA]</scope>
    <source>
        <strain evidence="3">ALCF2SS1-6</strain>
    </source>
</reference>
<dbReference type="PANTHER" id="PTHR38248">
    <property type="entry name" value="FUNK1 6"/>
    <property type="match status" value="1"/>
</dbReference>